<accession>A0ABN9GSN3</accession>
<reference evidence="2" key="1">
    <citation type="submission" date="2023-05" db="EMBL/GenBank/DDBJ databases">
        <authorList>
            <person name="Stuckert A."/>
        </authorList>
    </citation>
    <scope>NUCLEOTIDE SEQUENCE</scope>
</reference>
<keyword evidence="3" id="KW-1185">Reference proteome</keyword>
<feature type="region of interest" description="Disordered" evidence="1">
    <location>
        <begin position="1"/>
        <end position="31"/>
    </location>
</feature>
<evidence type="ECO:0000256" key="1">
    <source>
        <dbReference type="SAM" id="MobiDB-lite"/>
    </source>
</evidence>
<comment type="caution">
    <text evidence="2">The sequence shown here is derived from an EMBL/GenBank/DDBJ whole genome shotgun (WGS) entry which is preliminary data.</text>
</comment>
<gene>
    <name evidence="2" type="ORF">SPARVUS_LOCUS14621525</name>
</gene>
<evidence type="ECO:0000313" key="2">
    <source>
        <dbReference type="EMBL" id="CAI9611899.1"/>
    </source>
</evidence>
<sequence>MSLLQFSNFPPVPSSYVLTSQGTEPGRRMPTSTGGHCWGHCRGEIAGAQDKVSEEEIPEQCCRVFPSVARGGHRLWC</sequence>
<organism evidence="2 3">
    <name type="scientific">Staurois parvus</name>
    <dbReference type="NCBI Taxonomy" id="386267"/>
    <lineage>
        <taxon>Eukaryota</taxon>
        <taxon>Metazoa</taxon>
        <taxon>Chordata</taxon>
        <taxon>Craniata</taxon>
        <taxon>Vertebrata</taxon>
        <taxon>Euteleostomi</taxon>
        <taxon>Amphibia</taxon>
        <taxon>Batrachia</taxon>
        <taxon>Anura</taxon>
        <taxon>Neobatrachia</taxon>
        <taxon>Ranoidea</taxon>
        <taxon>Ranidae</taxon>
        <taxon>Staurois</taxon>
    </lineage>
</organism>
<dbReference type="Proteomes" id="UP001162483">
    <property type="component" value="Unassembled WGS sequence"/>
</dbReference>
<dbReference type="EMBL" id="CATNWA010019204">
    <property type="protein sequence ID" value="CAI9611899.1"/>
    <property type="molecule type" value="Genomic_DNA"/>
</dbReference>
<evidence type="ECO:0000313" key="3">
    <source>
        <dbReference type="Proteomes" id="UP001162483"/>
    </source>
</evidence>
<name>A0ABN9GSN3_9NEOB</name>
<proteinExistence type="predicted"/>
<protein>
    <submittedName>
        <fullName evidence="2">Uncharacterized protein</fullName>
    </submittedName>
</protein>